<protein>
    <recommendedName>
        <fullName evidence="4">Transmembrane protein 222</fullName>
    </recommendedName>
</protein>
<proteinExistence type="predicted"/>
<reference evidence="2" key="1">
    <citation type="journal article" date="2021" name="Mol. Ecol. Resour.">
        <title>Apolygus lucorum genome provides insights into omnivorousness and mesophyll feeding.</title>
        <authorList>
            <person name="Liu Y."/>
            <person name="Liu H."/>
            <person name="Wang H."/>
            <person name="Huang T."/>
            <person name="Liu B."/>
            <person name="Yang B."/>
            <person name="Yin L."/>
            <person name="Li B."/>
            <person name="Zhang Y."/>
            <person name="Zhang S."/>
            <person name="Jiang F."/>
            <person name="Zhang X."/>
            <person name="Ren Y."/>
            <person name="Wang B."/>
            <person name="Wang S."/>
            <person name="Lu Y."/>
            <person name="Wu K."/>
            <person name="Fan W."/>
            <person name="Wang G."/>
        </authorList>
    </citation>
    <scope>NUCLEOTIDE SEQUENCE</scope>
    <source>
        <strain evidence="2">12Hb</strain>
    </source>
</reference>
<dbReference type="OrthoDB" id="267284at2759"/>
<name>A0A8S9XM02_APOLU</name>
<dbReference type="Proteomes" id="UP000466442">
    <property type="component" value="Unassembled WGS sequence"/>
</dbReference>
<accession>A0A8S9XM02</accession>
<keyword evidence="1" id="KW-0472">Membrane</keyword>
<organism evidence="2 3">
    <name type="scientific">Apolygus lucorum</name>
    <name type="common">Small green plant bug</name>
    <name type="synonym">Lygocoris lucorum</name>
    <dbReference type="NCBI Taxonomy" id="248454"/>
    <lineage>
        <taxon>Eukaryota</taxon>
        <taxon>Metazoa</taxon>
        <taxon>Ecdysozoa</taxon>
        <taxon>Arthropoda</taxon>
        <taxon>Hexapoda</taxon>
        <taxon>Insecta</taxon>
        <taxon>Pterygota</taxon>
        <taxon>Neoptera</taxon>
        <taxon>Paraneoptera</taxon>
        <taxon>Hemiptera</taxon>
        <taxon>Heteroptera</taxon>
        <taxon>Panheteroptera</taxon>
        <taxon>Cimicomorpha</taxon>
        <taxon>Miridae</taxon>
        <taxon>Mirini</taxon>
        <taxon>Apolygus</taxon>
    </lineage>
</organism>
<dbReference type="AlphaFoldDB" id="A0A8S9XM02"/>
<evidence type="ECO:0008006" key="4">
    <source>
        <dbReference type="Google" id="ProtNLM"/>
    </source>
</evidence>
<dbReference type="InterPro" id="IPR008496">
    <property type="entry name" value="TMEM222/RTE1"/>
</dbReference>
<evidence type="ECO:0000256" key="1">
    <source>
        <dbReference type="SAM" id="Phobius"/>
    </source>
</evidence>
<keyword evidence="3" id="KW-1185">Reference proteome</keyword>
<dbReference type="EMBL" id="WIXP02000006">
    <property type="protein sequence ID" value="KAF6209987.1"/>
    <property type="molecule type" value="Genomic_DNA"/>
</dbReference>
<keyword evidence="1" id="KW-0812">Transmembrane</keyword>
<comment type="caution">
    <text evidence="2">The sequence shown here is derived from an EMBL/GenBank/DDBJ whole genome shotgun (WGS) entry which is preliminary data.</text>
</comment>
<dbReference type="Pfam" id="PF05608">
    <property type="entry name" value="RTE1"/>
    <property type="match status" value="2"/>
</dbReference>
<gene>
    <name evidence="2" type="ORF">GE061_015742</name>
</gene>
<feature type="transmembrane region" description="Helical" evidence="1">
    <location>
        <begin position="202"/>
        <end position="223"/>
    </location>
</feature>
<dbReference type="PANTHER" id="PTHR20921">
    <property type="entry name" value="TRANSMEMBRANE PROTEIN 222"/>
    <property type="match status" value="1"/>
</dbReference>
<evidence type="ECO:0000313" key="3">
    <source>
        <dbReference type="Proteomes" id="UP000466442"/>
    </source>
</evidence>
<dbReference type="PANTHER" id="PTHR20921:SF0">
    <property type="entry name" value="TRANSMEMBRANE PROTEIN 222"/>
    <property type="match status" value="1"/>
</dbReference>
<sequence>MSPAIMLTASSGLREYWRTSHFQFEEFFAVEYGSFIPRPLKPDEETILSVEELRGREMPRYHSQSVQEHSPRYPHCIVWTPIPLITWLFPFIGHMGICKTNGVIRDFASSYYVSEDNMAFGLPTKIVQLDPNKARGNIDWDTAIEEAAQVYEHRMHNLCCDNCHSMVALAMNKMQYNGKTNWNMVSVWALFVWQGKYLGCGAALKTLLPFFFLISIIAVVTGVNGL</sequence>
<keyword evidence="1" id="KW-1133">Transmembrane helix</keyword>
<evidence type="ECO:0000313" key="2">
    <source>
        <dbReference type="EMBL" id="KAF6209987.1"/>
    </source>
</evidence>